<feature type="compositionally biased region" description="Basic residues" evidence="3">
    <location>
        <begin position="21"/>
        <end position="30"/>
    </location>
</feature>
<proteinExistence type="predicted"/>
<dbReference type="PANTHER" id="PTHR12801:SF158">
    <property type="entry name" value="RNA EXONUCLEASE 4"/>
    <property type="match status" value="1"/>
</dbReference>
<feature type="compositionally biased region" description="Basic and acidic residues" evidence="3">
    <location>
        <begin position="138"/>
        <end position="158"/>
    </location>
</feature>
<evidence type="ECO:0000256" key="3">
    <source>
        <dbReference type="SAM" id="MobiDB-lite"/>
    </source>
</evidence>
<evidence type="ECO:0000313" key="5">
    <source>
        <dbReference type="Proteomes" id="UP000770661"/>
    </source>
</evidence>
<evidence type="ECO:0000256" key="2">
    <source>
        <dbReference type="ARBA" id="ARBA00022801"/>
    </source>
</evidence>
<evidence type="ECO:0000313" key="4">
    <source>
        <dbReference type="EMBL" id="KAG0714952.1"/>
    </source>
</evidence>
<feature type="compositionally biased region" description="Polar residues" evidence="3">
    <location>
        <begin position="31"/>
        <end position="63"/>
    </location>
</feature>
<dbReference type="InterPro" id="IPR012337">
    <property type="entry name" value="RNaseH-like_sf"/>
</dbReference>
<gene>
    <name evidence="4" type="primary">rexo4</name>
    <name evidence="4" type="ORF">GWK47_013078</name>
</gene>
<keyword evidence="4" id="KW-0269">Exonuclease</keyword>
<name>A0A8J4XUM6_CHIOP</name>
<dbReference type="InterPro" id="IPR047021">
    <property type="entry name" value="REXO1/3/4-like"/>
</dbReference>
<comment type="caution">
    <text evidence="4">The sequence shown here is derived from an EMBL/GenBank/DDBJ whole genome shotgun (WGS) entry which is preliminary data.</text>
</comment>
<dbReference type="GO" id="GO:0004527">
    <property type="term" value="F:exonuclease activity"/>
    <property type="evidence" value="ECO:0007669"/>
    <property type="project" value="UniProtKB-KW"/>
</dbReference>
<keyword evidence="2" id="KW-0378">Hydrolase</keyword>
<protein>
    <submittedName>
        <fullName evidence="4">RNA exonuclease 4</fullName>
    </submittedName>
</protein>
<keyword evidence="5" id="KW-1185">Reference proteome</keyword>
<evidence type="ECO:0000256" key="1">
    <source>
        <dbReference type="ARBA" id="ARBA00022722"/>
    </source>
</evidence>
<reference evidence="4" key="1">
    <citation type="submission" date="2020-07" db="EMBL/GenBank/DDBJ databases">
        <title>The High-quality genome of the commercially important snow crab, Chionoecetes opilio.</title>
        <authorList>
            <person name="Jeong J.-H."/>
            <person name="Ryu S."/>
        </authorList>
    </citation>
    <scope>NUCLEOTIDE SEQUENCE</scope>
    <source>
        <strain evidence="4">MADBK_172401_WGS</strain>
        <tissue evidence="4">Digestive gland</tissue>
    </source>
</reference>
<dbReference type="PANTHER" id="PTHR12801">
    <property type="entry name" value="RNA EXONUCLEASE REXO1 / RECO3 FAMILY MEMBER-RELATED"/>
    <property type="match status" value="1"/>
</dbReference>
<feature type="compositionally biased region" description="Polar residues" evidence="3">
    <location>
        <begin position="1"/>
        <end position="19"/>
    </location>
</feature>
<dbReference type="GO" id="GO:0003676">
    <property type="term" value="F:nucleic acid binding"/>
    <property type="evidence" value="ECO:0007669"/>
    <property type="project" value="InterPro"/>
</dbReference>
<dbReference type="GO" id="GO:0005634">
    <property type="term" value="C:nucleus"/>
    <property type="evidence" value="ECO:0007669"/>
    <property type="project" value="TreeGrafter"/>
</dbReference>
<feature type="region of interest" description="Disordered" evidence="3">
    <location>
        <begin position="1"/>
        <end position="89"/>
    </location>
</feature>
<feature type="compositionally biased region" description="Basic residues" evidence="3">
    <location>
        <begin position="120"/>
        <end position="129"/>
    </location>
</feature>
<dbReference type="EMBL" id="JACEEZ010020127">
    <property type="protein sequence ID" value="KAG0714952.1"/>
    <property type="molecule type" value="Genomic_DNA"/>
</dbReference>
<sequence>MNHQIISQPNGTASTSNGQKNNKKRRKRKFFQTNGTAMNSITMQNNASTTTEKLDSPSTSSQPIKKRRKNKKKKTDEGSPEASKPYLVVKNTENYSSNWKTLKEIISQEDKTNNGEKSYRNKKYRKPKGKQQNTNRTESTDDRVDNQETTPPEEKLDIWFDNVDPILLGENKPNQNMKKPSSTSNKKSSGNPLVDEEASEGSTKVIAMDCEMVGVGMNGKDSILARVSLVNHHGKVLYDKFVKPTEEVVDYRTAISGVQDAQAAMRVYTMHRREWEKSRPNKYKKMYTAKKDNAAAKKKQATEAAKVDEGKANVMPELSPTSLIYSDAWSWEPPQEDGHNIAASASVISPWTAHQVCTYTAWYSTLYLQPIITALVSENERDFNFFLLPNQYSLGRVFKPVTAISGAPTLVLNDIVIHGAS</sequence>
<dbReference type="AlphaFoldDB" id="A0A8J4XUM6"/>
<dbReference type="OrthoDB" id="8191639at2759"/>
<dbReference type="InterPro" id="IPR036397">
    <property type="entry name" value="RNaseH_sf"/>
</dbReference>
<dbReference type="Proteomes" id="UP000770661">
    <property type="component" value="Unassembled WGS sequence"/>
</dbReference>
<feature type="compositionally biased region" description="Basic residues" evidence="3">
    <location>
        <begin position="64"/>
        <end position="73"/>
    </location>
</feature>
<feature type="region of interest" description="Disordered" evidence="3">
    <location>
        <begin position="111"/>
        <end position="201"/>
    </location>
</feature>
<accession>A0A8J4XUM6</accession>
<dbReference type="SUPFAM" id="SSF53098">
    <property type="entry name" value="Ribonuclease H-like"/>
    <property type="match status" value="1"/>
</dbReference>
<dbReference type="Gene3D" id="3.30.420.10">
    <property type="entry name" value="Ribonuclease H-like superfamily/Ribonuclease H"/>
    <property type="match status" value="1"/>
</dbReference>
<keyword evidence="1" id="KW-0540">Nuclease</keyword>
<feature type="compositionally biased region" description="Low complexity" evidence="3">
    <location>
        <begin position="178"/>
        <end position="189"/>
    </location>
</feature>
<organism evidence="4 5">
    <name type="scientific">Chionoecetes opilio</name>
    <name type="common">Atlantic snow crab</name>
    <name type="synonym">Cancer opilio</name>
    <dbReference type="NCBI Taxonomy" id="41210"/>
    <lineage>
        <taxon>Eukaryota</taxon>
        <taxon>Metazoa</taxon>
        <taxon>Ecdysozoa</taxon>
        <taxon>Arthropoda</taxon>
        <taxon>Crustacea</taxon>
        <taxon>Multicrustacea</taxon>
        <taxon>Malacostraca</taxon>
        <taxon>Eumalacostraca</taxon>
        <taxon>Eucarida</taxon>
        <taxon>Decapoda</taxon>
        <taxon>Pleocyemata</taxon>
        <taxon>Brachyura</taxon>
        <taxon>Eubrachyura</taxon>
        <taxon>Majoidea</taxon>
        <taxon>Majidae</taxon>
        <taxon>Chionoecetes</taxon>
    </lineage>
</organism>